<evidence type="ECO:0000256" key="2">
    <source>
        <dbReference type="ARBA" id="ARBA00004177"/>
    </source>
</evidence>
<evidence type="ECO:0000313" key="7">
    <source>
        <dbReference type="EMBL" id="EAS04229.2"/>
    </source>
</evidence>
<evidence type="ECO:0000313" key="8">
    <source>
        <dbReference type="Proteomes" id="UP000009168"/>
    </source>
</evidence>
<feature type="coiled-coil region" evidence="4">
    <location>
        <begin position="352"/>
        <end position="403"/>
    </location>
</feature>
<keyword evidence="8" id="KW-1185">Reference proteome</keyword>
<keyword evidence="4" id="KW-0175">Coiled coil</keyword>
<protein>
    <recommendedName>
        <fullName evidence="6">Protein kinase domain-containing protein</fullName>
    </recommendedName>
</protein>
<feature type="compositionally biased region" description="Polar residues" evidence="5">
    <location>
        <begin position="1374"/>
        <end position="1386"/>
    </location>
</feature>
<dbReference type="GO" id="GO:0005765">
    <property type="term" value="C:lysosomal membrane"/>
    <property type="evidence" value="ECO:0007669"/>
    <property type="project" value="UniProtKB-SubCell"/>
</dbReference>
<feature type="region of interest" description="Disordered" evidence="5">
    <location>
        <begin position="1411"/>
        <end position="1448"/>
    </location>
</feature>
<dbReference type="PROSITE" id="PS50011">
    <property type="entry name" value="PROTEIN_KINASE_DOM"/>
    <property type="match status" value="1"/>
</dbReference>
<dbReference type="GO" id="GO:0004672">
    <property type="term" value="F:protein kinase activity"/>
    <property type="evidence" value="ECO:0007669"/>
    <property type="project" value="InterPro"/>
</dbReference>
<dbReference type="Gene3D" id="1.10.510.10">
    <property type="entry name" value="Transferase(Phosphotransferase) domain 1"/>
    <property type="match status" value="1"/>
</dbReference>
<dbReference type="Proteomes" id="UP000009168">
    <property type="component" value="Unassembled WGS sequence"/>
</dbReference>
<gene>
    <name evidence="7" type="ORF">TTHERM_00298400</name>
</gene>
<evidence type="ECO:0000256" key="1">
    <source>
        <dbReference type="ARBA" id="ARBA00004127"/>
    </source>
</evidence>
<comment type="subcellular location">
    <subcellularLocation>
        <location evidence="1">Endomembrane system</location>
        <topology evidence="1">Multi-pass membrane protein</topology>
    </subcellularLocation>
    <subcellularLocation>
        <location evidence="2">Endosome</location>
    </subcellularLocation>
    <subcellularLocation>
        <location evidence="3">Lysosome membrane</location>
    </subcellularLocation>
</comment>
<dbReference type="SMART" id="SM00220">
    <property type="entry name" value="S_TKc"/>
    <property type="match status" value="1"/>
</dbReference>
<feature type="domain" description="Protein kinase" evidence="6">
    <location>
        <begin position="376"/>
        <end position="777"/>
    </location>
</feature>
<dbReference type="PANTHER" id="PTHR45981">
    <property type="entry name" value="LD02310P"/>
    <property type="match status" value="1"/>
</dbReference>
<feature type="compositionally biased region" description="Low complexity" evidence="5">
    <location>
        <begin position="1360"/>
        <end position="1373"/>
    </location>
</feature>
<dbReference type="EMBL" id="GG662449">
    <property type="protein sequence ID" value="EAS04229.2"/>
    <property type="molecule type" value="Genomic_DNA"/>
</dbReference>
<organism evidence="7 8">
    <name type="scientific">Tetrahymena thermophila (strain SB210)</name>
    <dbReference type="NCBI Taxonomy" id="312017"/>
    <lineage>
        <taxon>Eukaryota</taxon>
        <taxon>Sar</taxon>
        <taxon>Alveolata</taxon>
        <taxon>Ciliophora</taxon>
        <taxon>Intramacronucleata</taxon>
        <taxon>Oligohymenophorea</taxon>
        <taxon>Hymenostomatida</taxon>
        <taxon>Tetrahymenina</taxon>
        <taxon>Tetrahymenidae</taxon>
        <taxon>Tetrahymena</taxon>
    </lineage>
</organism>
<feature type="region of interest" description="Disordered" evidence="5">
    <location>
        <begin position="1360"/>
        <end position="1392"/>
    </location>
</feature>
<accession>I7LX99</accession>
<dbReference type="GO" id="GO:0005524">
    <property type="term" value="F:ATP binding"/>
    <property type="evidence" value="ECO:0007669"/>
    <property type="project" value="InterPro"/>
</dbReference>
<evidence type="ECO:0000256" key="3">
    <source>
        <dbReference type="ARBA" id="ARBA00004656"/>
    </source>
</evidence>
<dbReference type="KEGG" id="tet:TTHERM_00298400"/>
<evidence type="ECO:0000256" key="5">
    <source>
        <dbReference type="SAM" id="MobiDB-lite"/>
    </source>
</evidence>
<dbReference type="Gene3D" id="1.25.40.10">
    <property type="entry name" value="Tetratricopeptide repeat domain"/>
    <property type="match status" value="1"/>
</dbReference>
<dbReference type="InParanoid" id="I7LX99"/>
<dbReference type="GeneID" id="7839822"/>
<dbReference type="InterPro" id="IPR011990">
    <property type="entry name" value="TPR-like_helical_dom_sf"/>
</dbReference>
<dbReference type="SUPFAM" id="SSF56112">
    <property type="entry name" value="Protein kinase-like (PK-like)"/>
    <property type="match status" value="1"/>
</dbReference>
<dbReference type="InterPro" id="IPR000719">
    <property type="entry name" value="Prot_kinase_dom"/>
</dbReference>
<feature type="coiled-coil region" evidence="4">
    <location>
        <begin position="598"/>
        <end position="640"/>
    </location>
</feature>
<reference evidence="8" key="1">
    <citation type="journal article" date="2006" name="PLoS Biol.">
        <title>Macronuclear genome sequence of the ciliate Tetrahymena thermophila, a model eukaryote.</title>
        <authorList>
            <person name="Eisen J.A."/>
            <person name="Coyne R.S."/>
            <person name="Wu M."/>
            <person name="Wu D."/>
            <person name="Thiagarajan M."/>
            <person name="Wortman J.R."/>
            <person name="Badger J.H."/>
            <person name="Ren Q."/>
            <person name="Amedeo P."/>
            <person name="Jones K.M."/>
            <person name="Tallon L.J."/>
            <person name="Delcher A.L."/>
            <person name="Salzberg S.L."/>
            <person name="Silva J.C."/>
            <person name="Haas B.J."/>
            <person name="Majoros W.H."/>
            <person name="Farzad M."/>
            <person name="Carlton J.M."/>
            <person name="Smith R.K. Jr."/>
            <person name="Garg J."/>
            <person name="Pearlman R.E."/>
            <person name="Karrer K.M."/>
            <person name="Sun L."/>
            <person name="Manning G."/>
            <person name="Elde N.C."/>
            <person name="Turkewitz A.P."/>
            <person name="Asai D.J."/>
            <person name="Wilkes D.E."/>
            <person name="Wang Y."/>
            <person name="Cai H."/>
            <person name="Collins K."/>
            <person name="Stewart B.A."/>
            <person name="Lee S.R."/>
            <person name="Wilamowska K."/>
            <person name="Weinberg Z."/>
            <person name="Ruzzo W.L."/>
            <person name="Wloga D."/>
            <person name="Gaertig J."/>
            <person name="Frankel J."/>
            <person name="Tsao C.-C."/>
            <person name="Gorovsky M.A."/>
            <person name="Keeling P.J."/>
            <person name="Waller R.F."/>
            <person name="Patron N.J."/>
            <person name="Cherry J.M."/>
            <person name="Stover N.A."/>
            <person name="Krieger C.J."/>
            <person name="del Toro C."/>
            <person name="Ryder H.F."/>
            <person name="Williamson S.C."/>
            <person name="Barbeau R.A."/>
            <person name="Hamilton E.P."/>
            <person name="Orias E."/>
        </authorList>
    </citation>
    <scope>NUCLEOTIDE SEQUENCE [LARGE SCALE GENOMIC DNA]</scope>
    <source>
        <strain evidence="8">SB210</strain>
    </source>
</reference>
<evidence type="ECO:0000259" key="6">
    <source>
        <dbReference type="PROSITE" id="PS50011"/>
    </source>
</evidence>
<feature type="compositionally biased region" description="Acidic residues" evidence="5">
    <location>
        <begin position="1413"/>
        <end position="1437"/>
    </location>
</feature>
<feature type="compositionally biased region" description="Low complexity" evidence="5">
    <location>
        <begin position="1438"/>
        <end position="1448"/>
    </location>
</feature>
<dbReference type="SUPFAM" id="SSF48452">
    <property type="entry name" value="TPR-like"/>
    <property type="match status" value="2"/>
</dbReference>
<dbReference type="RefSeq" id="XP_001024474.2">
    <property type="nucleotide sequence ID" value="XM_001024474.2"/>
</dbReference>
<sequence length="2119" mass="251852">MDKLVGMCSKFMDVVASKLCFRNGDNEGKKKPTINVTQAIQMNQQEQDDTKEKQLPATKPHEILKREIESLLKQLQVQEKNIDYFIRNFEKKFGYEDDLNAYNEFIGEIHKFINKAEEKDIEDEDDKENLIEFKNSEFYKNLQKFVQERKKLKKKKDELKIDGIYLEQKGLKNDGFFQEIMQRLNNQAQIDKRQFNSNILKEDPQIKDILSFTTLSIINNKQCQPESYESSQAQDMLIQDATEWVKDIELIYIISSKGDQHIYQENNLSHQQQTQFFETLQKVKEQGKSKNTPQDHSIQDISVQNNIISLQHLENNTGLPTSQQLQEEKVEKELEQFQNDEFSNSQLDDFQMDDEQNEGEDQDNDYEDLDDRQEAQNKLLEVIQNALANIDQQKKQLNKMQEKTGIIRRTVWFAKNKRFVASKLQVEINWIDGTIADVANYFEQEFKLQKKIREKYQMMQSQYVLKVIHTAFYQQQIFFGSLLYITVEIKETGEHCLRDLIKKRQEQDNNYKDVEVAYIIQIINNALQEAKKLNVYHSNINDGNIYFFPDLKTYKLGDFMFYDFDKDFRKIGNTPQSRNRISEKVDQNSLIFHAPEILKLYKKNIQNYNKQKEEADNFSRDIKKRQLEFLKSLNKQLDNQGHFNLHQNLPKTINNFDEVYSVLEESKDYLTPAQQSQMRKLIAEKYDEIRKDLESGSVDVFKADIYSLGMVAIKMIIKGKLESIYNNPKKTPKEKFIQIFRIIQKQKQFIKLIPLLKRMIAFNPDKRFTHQEIEGFIQKLKKPPSKPTDDLFYQIQTQSNEQQFLTQFQEKQSQDKQSQDKQKEVIYNLYKVAQGYYDLRSYQKAGKIYKELLNHHEILTENLQLDRILQIQFQLALTYYERRKLANAKIVFFDQLQLAKEYIEKNQLDIRFYRPYYYLAGISFMEEQYDSALKYIEKLQSLTESYLNQYYFWSKCMLQILEANILGDMNNNLLAIRKLKQVYNQAGQWCLQNNFNQELYIDIIYCLGIQYLQSGNYKQSELAFKQTIRCIKERNNPFLSQNVILMSMGYLGVIGFEMNELKLLSNYTQKCYDKILVYQRSEGDYVDTILKWLNKFGQFLPVLLVNSEIKQLIDILQIGLSKVQKNLYHNEIQIYYIMAKAHYYAGDFNGSINKFLDALQAYNESSKVLLDYKSKGQGSTYKTRQQIIFNKIENEKIRKQKLLDMERDKFKFRFYHFQIPQFNLHLVDKALIANIYDWLCYLYFYQNKLPQSKECFLNYQQIMNQVQTQNEQVQIRFSLRMGKIFFLYQNYEMSLQALAKSLGQLDSIPKFQLSYTTRQLYSEIVNLSGLIALILQIDDIGFKRFEEGLNQFENQEFNNLEKSSPLKSPKSNLVQSKQFSESSPRTPGSKKIEMIKVKDQEEVTKADLIESLQEQEEEEAVPDIFKDDEEEEEESEESQQNLNQNQQNENLEEIEEADAQPKEKDIEKNYRYNLELDEYEKDELNLNKLSQQHFLINNYIDITLNCIYIGLYEKALQYIQEGYNKIFGGQTTKKKKKANQISQIDFRFILGYVNALNKNEWNSLYHFYECMNICQSIYEKNVVNKTQKQRYAIICTYVANQFCKLGVYKEAFVFQDNTLKIIQKDVEVVQAQLASVCTQLNKLKQADIAISKAKKAKYANPQDQLIVDCKYAEVRLKYDQEEAIKIYQEVMVSITDPENFQAISYNTKAFILKSIAKFVLEVDDQLINIQKIYVFSQCLNYSFKFYTICDNQEAMVECLVMFAEMYFNTCLYEKCLNFIEQLYNQQSFKIIRQRVTKMKQNPGIYENLQNYSDSILFSQNMIYQADIIRLFAKCHYHLNTEYRREFEAIREQLILCKDIYEICLQSNNEIQHFKINDTLMYLFAVELQNNEFTHDSLKNMENELQKIDSFLKQNIKSFWFNAEDITFLDMVRARCKLGYSSFFRSYSLYQKFMNHKLNSIGLNYNPELKRKLKNLVENEKQPDYLDFFSQYFVLVDKRKTTIEQQKEFISVLFGDPNHTQQFKHKANELQKIIGSNQGGFINLVKNQVSQIDSSQTLKQESMTQINDKYLIDNQKEYVQEAERIIWDRIQKMTQDNHPFKKEIQMLYSLIGKYRDQFRD</sequence>
<dbReference type="InterPro" id="IPR011009">
    <property type="entry name" value="Kinase-like_dom_sf"/>
</dbReference>
<name>I7LX99_TETTS</name>
<dbReference type="SMART" id="SM00028">
    <property type="entry name" value="TPR"/>
    <property type="match status" value="6"/>
</dbReference>
<proteinExistence type="predicted"/>
<dbReference type="InterPro" id="IPR019734">
    <property type="entry name" value="TPR_rpt"/>
</dbReference>
<dbReference type="GO" id="GO:0005768">
    <property type="term" value="C:endosome"/>
    <property type="evidence" value="ECO:0007669"/>
    <property type="project" value="UniProtKB-SubCell"/>
</dbReference>
<evidence type="ECO:0000256" key="4">
    <source>
        <dbReference type="SAM" id="Coils"/>
    </source>
</evidence>
<dbReference type="eggNOG" id="ENOG502T0PZ">
    <property type="taxonomic scope" value="Eukaryota"/>
</dbReference>